<reference evidence="1" key="1">
    <citation type="submission" date="2020-04" db="EMBL/GenBank/DDBJ databases">
        <authorList>
            <person name="Chiriac C."/>
            <person name="Salcher M."/>
            <person name="Ghai R."/>
            <person name="Kavagutti S V."/>
        </authorList>
    </citation>
    <scope>NUCLEOTIDE SEQUENCE</scope>
</reference>
<organism evidence="1">
    <name type="scientific">uncultured Caudovirales phage</name>
    <dbReference type="NCBI Taxonomy" id="2100421"/>
    <lineage>
        <taxon>Viruses</taxon>
        <taxon>Duplodnaviria</taxon>
        <taxon>Heunggongvirae</taxon>
        <taxon>Uroviricota</taxon>
        <taxon>Caudoviricetes</taxon>
        <taxon>Peduoviridae</taxon>
        <taxon>Maltschvirus</taxon>
        <taxon>Maltschvirus maltsch</taxon>
    </lineage>
</organism>
<gene>
    <name evidence="1" type="ORF">UFOVP116_279</name>
</gene>
<protein>
    <submittedName>
        <fullName evidence="1">Uncharacterized protein</fullName>
    </submittedName>
</protein>
<dbReference type="EMBL" id="LR796237">
    <property type="protein sequence ID" value="CAB4130119.1"/>
    <property type="molecule type" value="Genomic_DNA"/>
</dbReference>
<name>A0A6J5LEP5_9CAUD</name>
<accession>A0A6J5LEP5</accession>
<sequence length="57" mass="6555">MAHRSTQNNLPQTTESTIFVQPSAIMAYREKSILIQNEWVQVKETAEQICQLIYSAD</sequence>
<evidence type="ECO:0000313" key="1">
    <source>
        <dbReference type="EMBL" id="CAB4130119.1"/>
    </source>
</evidence>
<proteinExistence type="predicted"/>